<dbReference type="PANTHER" id="PTHR11717:SF7">
    <property type="entry name" value="LOW MOLECULAR WEIGHT PHOSPHOTYROSINE PROTEIN PHOSPHATASE"/>
    <property type="match status" value="1"/>
</dbReference>
<keyword evidence="3" id="KW-0378">Hydrolase</keyword>
<dbReference type="CDD" id="cd16343">
    <property type="entry name" value="LMWPTP"/>
    <property type="match status" value="1"/>
</dbReference>
<dbReference type="EMBL" id="BJVJ01000036">
    <property type="protein sequence ID" value="GEL24593.1"/>
    <property type="molecule type" value="Genomic_DNA"/>
</dbReference>
<dbReference type="Pfam" id="PF01451">
    <property type="entry name" value="LMWPc"/>
    <property type="match status" value="1"/>
</dbReference>
<feature type="active site" description="Proton donor" evidence="5">
    <location>
        <position position="138"/>
    </location>
</feature>
<reference evidence="7 8" key="1">
    <citation type="submission" date="2019-07" db="EMBL/GenBank/DDBJ databases">
        <title>Whole genome shotgun sequence of Pseudonocardia sulfidoxydans NBRC 16205.</title>
        <authorList>
            <person name="Hosoyama A."/>
            <person name="Uohara A."/>
            <person name="Ohji S."/>
            <person name="Ichikawa N."/>
        </authorList>
    </citation>
    <scope>NUCLEOTIDE SEQUENCE [LARGE SCALE GENOMIC DNA]</scope>
    <source>
        <strain evidence="7 8">NBRC 16205</strain>
    </source>
</reference>
<dbReference type="Gene3D" id="3.40.50.2300">
    <property type="match status" value="1"/>
</dbReference>
<protein>
    <recommendedName>
        <fullName evidence="2">protein-tyrosine-phosphatase</fullName>
        <ecNumber evidence="2">3.1.3.48</ecNumber>
    </recommendedName>
</protein>
<evidence type="ECO:0000256" key="1">
    <source>
        <dbReference type="ARBA" id="ARBA00011063"/>
    </source>
</evidence>
<dbReference type="AlphaFoldDB" id="A0A511DJZ7"/>
<evidence type="ECO:0000256" key="5">
    <source>
        <dbReference type="PIRSR" id="PIRSR617867-1"/>
    </source>
</evidence>
<feature type="active site" description="Nucleophile" evidence="5">
    <location>
        <position position="25"/>
    </location>
</feature>
<dbReference type="InterPro" id="IPR036196">
    <property type="entry name" value="Ptyr_pPase_sf"/>
</dbReference>
<evidence type="ECO:0000256" key="4">
    <source>
        <dbReference type="ARBA" id="ARBA00022912"/>
    </source>
</evidence>
<evidence type="ECO:0000313" key="7">
    <source>
        <dbReference type="EMBL" id="GEL24593.1"/>
    </source>
</evidence>
<evidence type="ECO:0000256" key="2">
    <source>
        <dbReference type="ARBA" id="ARBA00013064"/>
    </source>
</evidence>
<proteinExistence type="inferred from homology"/>
<dbReference type="InterPro" id="IPR023485">
    <property type="entry name" value="Ptyr_pPase"/>
</dbReference>
<keyword evidence="4" id="KW-0904">Protein phosphatase</keyword>
<dbReference type="EC" id="3.1.3.48" evidence="2"/>
<accession>A0A511DJZ7</accession>
<dbReference type="SUPFAM" id="SSF52788">
    <property type="entry name" value="Phosphotyrosine protein phosphatases I"/>
    <property type="match status" value="1"/>
</dbReference>
<organism evidence="7 8">
    <name type="scientific">Pseudonocardia sulfidoxydans NBRC 16205</name>
    <dbReference type="NCBI Taxonomy" id="1223511"/>
    <lineage>
        <taxon>Bacteria</taxon>
        <taxon>Bacillati</taxon>
        <taxon>Actinomycetota</taxon>
        <taxon>Actinomycetes</taxon>
        <taxon>Pseudonocardiales</taxon>
        <taxon>Pseudonocardiaceae</taxon>
        <taxon>Pseudonocardia</taxon>
    </lineage>
</organism>
<comment type="caution">
    <text evidence="7">The sequence shown here is derived from an EMBL/GenBank/DDBJ whole genome shotgun (WGS) entry which is preliminary data.</text>
</comment>
<evidence type="ECO:0000256" key="3">
    <source>
        <dbReference type="ARBA" id="ARBA00022801"/>
    </source>
</evidence>
<dbReference type="Proteomes" id="UP000321685">
    <property type="component" value="Unassembled WGS sequence"/>
</dbReference>
<dbReference type="InterPro" id="IPR050438">
    <property type="entry name" value="LMW_PTPase"/>
</dbReference>
<dbReference type="PANTHER" id="PTHR11717">
    <property type="entry name" value="LOW MOLECULAR WEIGHT PROTEIN TYROSINE PHOSPHATASE"/>
    <property type="match status" value="1"/>
</dbReference>
<feature type="domain" description="Phosphotyrosine protein phosphatase I" evidence="6">
    <location>
        <begin position="19"/>
        <end position="164"/>
    </location>
</feature>
<feature type="active site" evidence="5">
    <location>
        <position position="31"/>
    </location>
</feature>
<gene>
    <name evidence="7" type="ORF">PSU4_35470</name>
</gene>
<name>A0A511DJZ7_9PSEU</name>
<dbReference type="GO" id="GO:0004725">
    <property type="term" value="F:protein tyrosine phosphatase activity"/>
    <property type="evidence" value="ECO:0007669"/>
    <property type="project" value="UniProtKB-EC"/>
</dbReference>
<dbReference type="SMART" id="SM00226">
    <property type="entry name" value="LMWPc"/>
    <property type="match status" value="1"/>
</dbReference>
<dbReference type="PRINTS" id="PR00719">
    <property type="entry name" value="LMWPTPASE"/>
</dbReference>
<evidence type="ECO:0000313" key="8">
    <source>
        <dbReference type="Proteomes" id="UP000321685"/>
    </source>
</evidence>
<sequence length="169" mass="18288">MIRLARACTAGGAPYGGRVHVSFVCTGNICRSPMAAQVLRAHLDRAGVRDVVVTSAGTGGWHAGEPADPRVVELLRSKGYDTDHVARQIDSESLSADLVVALDRGHLTLLRRQVPEPDRVRLLRSFDPQAPSDAEVPDPFYGPPEGFDEVLLLIESAMPGLVEWVRAQV</sequence>
<keyword evidence="8" id="KW-1185">Reference proteome</keyword>
<dbReference type="InterPro" id="IPR017867">
    <property type="entry name" value="Tyr_phospatase_low_mol_wt"/>
</dbReference>
<comment type="similarity">
    <text evidence="1">Belongs to the low molecular weight phosphotyrosine protein phosphatase family.</text>
</comment>
<evidence type="ECO:0000259" key="6">
    <source>
        <dbReference type="SMART" id="SM00226"/>
    </source>
</evidence>